<reference evidence="1" key="1">
    <citation type="submission" date="2019-11" db="EMBL/GenBank/DDBJ databases">
        <title>Nori genome reveals adaptations in red seaweeds to the harsh intertidal environment.</title>
        <authorList>
            <person name="Wang D."/>
            <person name="Mao Y."/>
        </authorList>
    </citation>
    <scope>NUCLEOTIDE SEQUENCE</scope>
    <source>
        <tissue evidence="1">Gametophyte</tissue>
    </source>
</reference>
<dbReference type="Proteomes" id="UP000798662">
    <property type="component" value="Chromosome 1"/>
</dbReference>
<protein>
    <submittedName>
        <fullName evidence="1">Uncharacterized protein</fullName>
    </submittedName>
</protein>
<proteinExistence type="predicted"/>
<organism evidence="1 2">
    <name type="scientific">Pyropia yezoensis</name>
    <name type="common">Susabi-nori</name>
    <name type="synonym">Porphyra yezoensis</name>
    <dbReference type="NCBI Taxonomy" id="2788"/>
    <lineage>
        <taxon>Eukaryota</taxon>
        <taxon>Rhodophyta</taxon>
        <taxon>Bangiophyceae</taxon>
        <taxon>Bangiales</taxon>
        <taxon>Bangiaceae</taxon>
        <taxon>Pyropia</taxon>
    </lineage>
</organism>
<name>A0ACC3BNV9_PYRYE</name>
<sequence length="659" mass="65801">MALFSSPLPPLPSPSPTPASLPATVLAPGPQDTLATADTPALIDASTGRTLTYAALRGRVAAAAAGATARLGLAKGDVALLMGPNDVDWVVAAHAVVAAGGVVSPAGARGTVGEVERQLRAGGAVAVFVGVDCLPVVRAVVAQRAAQRRRGGEEDDSVAAAAVVAPRVGGDALVIVVLDGNEGDGAWRATPGHDGFLSFSDLVDAGIPLAAAAAAASAAAGDGGAPAPALSPVPIDAAMDVAALPFSSGTTGISKGVVLTHANLIANVRQLDAHAQAAATAAKADGAGGDDGGVGGGGSGRCAAPPATPERDTVLAVLPLSHIYGFSLFCCHCLHVRSTVVLLRAFALPDFLTAIASHRVSLVYVVPPLVAALAAHPLVASFNLSSLRRMVCGAAPLPDSTARAATARLGVPITQGFGLTETSPVTHLAPPGAGTSLDAAADLLGCIGVPVASTECKVVDMETGEPLPAGAEGELCIRGPQVMRGYLAEPPPPRASTPADAAEPSPATDATAAAALPRRALTLNTRCIDADGFFHTGDLVTVRPDGVFRVVGRAKELIKYKGVAVPPAEVEAVLLDHPSIVDTAVVGVPDGEAGELPRAYIVLAPGAVLSPADVAAWVHARVSPHKRLRGGVVAVAAIPKSPAGKVLRRLLVQESALKL</sequence>
<keyword evidence="2" id="KW-1185">Reference proteome</keyword>
<dbReference type="EMBL" id="CM020618">
    <property type="protein sequence ID" value="KAK1859303.1"/>
    <property type="molecule type" value="Genomic_DNA"/>
</dbReference>
<accession>A0ACC3BNV9</accession>
<evidence type="ECO:0000313" key="1">
    <source>
        <dbReference type="EMBL" id="KAK1859303.1"/>
    </source>
</evidence>
<gene>
    <name evidence="1" type="ORF">I4F81_001900</name>
</gene>
<evidence type="ECO:0000313" key="2">
    <source>
        <dbReference type="Proteomes" id="UP000798662"/>
    </source>
</evidence>
<comment type="caution">
    <text evidence="1">The sequence shown here is derived from an EMBL/GenBank/DDBJ whole genome shotgun (WGS) entry which is preliminary data.</text>
</comment>